<accession>A0A1Y2CZS2</accession>
<dbReference type="AlphaFoldDB" id="A0A1Y2CZS2"/>
<dbReference type="GO" id="GO:0005737">
    <property type="term" value="C:cytoplasm"/>
    <property type="evidence" value="ECO:0007669"/>
    <property type="project" value="GOC"/>
</dbReference>
<feature type="domain" description="Centromere/kinetochore protein zw10 middle" evidence="1">
    <location>
        <begin position="110"/>
        <end position="329"/>
    </location>
</feature>
<protein>
    <submittedName>
        <fullName evidence="3">Uncharacterized protein</fullName>
    </submittedName>
</protein>
<evidence type="ECO:0000259" key="2">
    <source>
        <dbReference type="Pfam" id="PF20666"/>
    </source>
</evidence>
<dbReference type="GO" id="GO:0007094">
    <property type="term" value="P:mitotic spindle assembly checkpoint signaling"/>
    <property type="evidence" value="ECO:0007669"/>
    <property type="project" value="TreeGrafter"/>
</dbReference>
<dbReference type="Pfam" id="PF20666">
    <property type="entry name" value="ZW10_C"/>
    <property type="match status" value="1"/>
</dbReference>
<dbReference type="Proteomes" id="UP000193642">
    <property type="component" value="Unassembled WGS sequence"/>
</dbReference>
<dbReference type="InterPro" id="IPR048343">
    <property type="entry name" value="ZW10_C"/>
</dbReference>
<dbReference type="STRING" id="329046.A0A1Y2CZS2"/>
<name>A0A1Y2CZS2_9FUNG</name>
<comment type="caution">
    <text evidence="3">The sequence shown here is derived from an EMBL/GenBank/DDBJ whole genome shotgun (WGS) entry which is preliminary data.</text>
</comment>
<dbReference type="OrthoDB" id="534815at2759"/>
<sequence>MLSAVKKAASRGTEVLHPEQRVFFDSKLKLLSLFEKIHRELTGFELMMETKELSGAATAISDAKALMEELGELQSSHKYPAEIYKALKSHVLARKGLLKHKFDELFRTAFYFSRENDISELNITFKIITTSSSKYHDSPVFLLTLIKSVNSAGLLTEYLTTFVESFVKLFVERIIQCPAQELTMTKSKLSATMTLGTGKAVSTNCPHQDFESMYQKIFDAVRFLRDCLLGPAKAEEWTPENECFVHIVSPLIISILLRDSMFPSIPDNREDMQKYGHYLEAVKQFDRKMKDECLFFPESSELMDFVATANIQYAKKRKSRLLINIRKIIESEDQNTYEVDDATERGSIRSLFSAKTGGSKMPVEVLSGKAAMSEKHGLESPDTSFRLPKCHVSVQAQTLVEQAYQTLEEAVGMDRDSATELYYCTRDIFDLYRGVMPILHADEILNSLSRSIIFHNDCEYLPPSTHHGISISRQTTRACQ</sequence>
<keyword evidence="4" id="KW-1185">Reference proteome</keyword>
<dbReference type="GO" id="GO:1990423">
    <property type="term" value="C:RZZ complex"/>
    <property type="evidence" value="ECO:0007669"/>
    <property type="project" value="TreeGrafter"/>
</dbReference>
<reference evidence="3 4" key="1">
    <citation type="submission" date="2016-07" db="EMBL/GenBank/DDBJ databases">
        <title>Pervasive Adenine N6-methylation of Active Genes in Fungi.</title>
        <authorList>
            <consortium name="DOE Joint Genome Institute"/>
            <person name="Mondo S.J."/>
            <person name="Dannebaum R.O."/>
            <person name="Kuo R.C."/>
            <person name="Labutti K."/>
            <person name="Haridas S."/>
            <person name="Kuo A."/>
            <person name="Salamov A."/>
            <person name="Ahrendt S.R."/>
            <person name="Lipzen A."/>
            <person name="Sullivan W."/>
            <person name="Andreopoulos W.B."/>
            <person name="Clum A."/>
            <person name="Lindquist E."/>
            <person name="Daum C."/>
            <person name="Ramamoorthy G.K."/>
            <person name="Gryganskyi A."/>
            <person name="Culley D."/>
            <person name="Magnuson J.K."/>
            <person name="James T.Y."/>
            <person name="O'Malley M.A."/>
            <person name="Stajich J.E."/>
            <person name="Spatafora J.W."/>
            <person name="Visel A."/>
            <person name="Grigoriev I.V."/>
        </authorList>
    </citation>
    <scope>NUCLEOTIDE SEQUENCE [LARGE SCALE GENOMIC DNA]</scope>
    <source>
        <strain evidence="3 4">JEL800</strain>
    </source>
</reference>
<dbReference type="EMBL" id="MCGO01000003">
    <property type="protein sequence ID" value="ORY52531.1"/>
    <property type="molecule type" value="Genomic_DNA"/>
</dbReference>
<dbReference type="InterPro" id="IPR048344">
    <property type="entry name" value="Zw10_middle"/>
</dbReference>
<dbReference type="PANTHER" id="PTHR12205">
    <property type="entry name" value="CENTROMERE/KINETOCHORE PROTEIN ZW10"/>
    <property type="match status" value="1"/>
</dbReference>
<dbReference type="PANTHER" id="PTHR12205:SF0">
    <property type="entry name" value="CENTROMERE_KINETOCHORE PROTEIN ZW10 HOMOLOG"/>
    <property type="match status" value="1"/>
</dbReference>
<dbReference type="GO" id="GO:0006888">
    <property type="term" value="P:endoplasmic reticulum to Golgi vesicle-mediated transport"/>
    <property type="evidence" value="ECO:0007669"/>
    <property type="project" value="TreeGrafter"/>
</dbReference>
<evidence type="ECO:0000313" key="3">
    <source>
        <dbReference type="EMBL" id="ORY52531.1"/>
    </source>
</evidence>
<gene>
    <name evidence="3" type="ORF">BCR33DRAFT_319870</name>
</gene>
<evidence type="ECO:0000259" key="1">
    <source>
        <dbReference type="Pfam" id="PF20665"/>
    </source>
</evidence>
<dbReference type="Pfam" id="PF20665">
    <property type="entry name" value="Zw10_middle"/>
    <property type="match status" value="1"/>
</dbReference>
<proteinExistence type="predicted"/>
<organism evidence="3 4">
    <name type="scientific">Rhizoclosmatium globosum</name>
    <dbReference type="NCBI Taxonomy" id="329046"/>
    <lineage>
        <taxon>Eukaryota</taxon>
        <taxon>Fungi</taxon>
        <taxon>Fungi incertae sedis</taxon>
        <taxon>Chytridiomycota</taxon>
        <taxon>Chytridiomycota incertae sedis</taxon>
        <taxon>Chytridiomycetes</taxon>
        <taxon>Chytridiales</taxon>
        <taxon>Chytriomycetaceae</taxon>
        <taxon>Rhizoclosmatium</taxon>
    </lineage>
</organism>
<feature type="domain" description="Centromere/kinetochore protein zw10 C-terminal" evidence="2">
    <location>
        <begin position="385"/>
        <end position="461"/>
    </location>
</feature>
<evidence type="ECO:0000313" key="4">
    <source>
        <dbReference type="Proteomes" id="UP000193642"/>
    </source>
</evidence>